<gene>
    <name evidence="1" type="ORF">ORPV_1146</name>
</gene>
<dbReference type="KEGG" id="vg:35381815"/>
<sequence>MENKDTIINVFLQLPYGEIVRIYNNDPTAYQFVIDDDYFWKQLTERDYGNWYNVDENIKEYPKQVKNKWFQLYQRYVGYDNENENSFTLLVPVNLPNLHSKKSYEMLKTLNDLGLKYYALEKPAYLSDVSDNGREVFIHDSDMTLQLSIIDALKNQNLPAYKEVLKLLDKNSYAYKTAYERWENPDDEEDN</sequence>
<evidence type="ECO:0000313" key="2">
    <source>
        <dbReference type="Proteomes" id="UP000236316"/>
    </source>
</evidence>
<proteinExistence type="predicted"/>
<organism evidence="1">
    <name type="scientific">Orpheovirus IHUMI-LCC2</name>
    <dbReference type="NCBI Taxonomy" id="2023057"/>
    <lineage>
        <taxon>Viruses</taxon>
        <taxon>Varidnaviria</taxon>
        <taxon>Bamfordvirae</taxon>
        <taxon>Nucleocytoviricota</taxon>
        <taxon>Megaviricetes</taxon>
        <taxon>Pimascovirales</taxon>
        <taxon>Ocovirineae</taxon>
        <taxon>Orpheoviridae</taxon>
        <taxon>Alphaorpheovirus</taxon>
        <taxon>Alphaorpheovirus massiliense</taxon>
    </lineage>
</organism>
<dbReference type="RefSeq" id="YP_009449352.1">
    <property type="nucleotide sequence ID" value="NC_036594.1"/>
</dbReference>
<dbReference type="Proteomes" id="UP000236316">
    <property type="component" value="Segment"/>
</dbReference>
<name>A0A2I2L6C8_9VIRU</name>
<accession>A0A2I2L6C8</accession>
<keyword evidence="2" id="KW-1185">Reference proteome</keyword>
<dbReference type="EMBL" id="LT906555">
    <property type="protein sequence ID" value="SNW63050.1"/>
    <property type="molecule type" value="Genomic_DNA"/>
</dbReference>
<reference evidence="1" key="1">
    <citation type="submission" date="2017-08" db="EMBL/GenBank/DDBJ databases">
        <authorList>
            <consortium name="Urmite Genomes"/>
        </authorList>
    </citation>
    <scope>NUCLEOTIDE SEQUENCE [LARGE SCALE GENOMIC DNA]</scope>
    <source>
        <strain evidence="1">IHUMI-LCC2</strain>
    </source>
</reference>
<protein>
    <submittedName>
        <fullName evidence="1">Uncharacterized protein</fullName>
    </submittedName>
</protein>
<dbReference type="GeneID" id="35381815"/>
<evidence type="ECO:0000313" key="1">
    <source>
        <dbReference type="EMBL" id="SNW63050.1"/>
    </source>
</evidence>